<evidence type="ECO:0000313" key="1">
    <source>
        <dbReference type="EMBL" id="CAI9978203.1"/>
    </source>
</evidence>
<dbReference type="EMBL" id="CATOUU010001183">
    <property type="protein sequence ID" value="CAI9978203.1"/>
    <property type="molecule type" value="Genomic_DNA"/>
</dbReference>
<dbReference type="EMBL" id="CAXDID020000128">
    <property type="protein sequence ID" value="CAL6034551.1"/>
    <property type="molecule type" value="Genomic_DNA"/>
</dbReference>
<proteinExistence type="predicted"/>
<reference evidence="1" key="1">
    <citation type="submission" date="2023-06" db="EMBL/GenBank/DDBJ databases">
        <authorList>
            <person name="Kurt Z."/>
        </authorList>
    </citation>
    <scope>NUCLEOTIDE SEQUENCE</scope>
</reference>
<accession>A0AA86RNT9</accession>
<organism evidence="1">
    <name type="scientific">Hexamita inflata</name>
    <dbReference type="NCBI Taxonomy" id="28002"/>
    <lineage>
        <taxon>Eukaryota</taxon>
        <taxon>Metamonada</taxon>
        <taxon>Diplomonadida</taxon>
        <taxon>Hexamitidae</taxon>
        <taxon>Hexamitinae</taxon>
        <taxon>Hexamita</taxon>
    </lineage>
</organism>
<comment type="caution">
    <text evidence="1">The sequence shown here is derived from an EMBL/GenBank/DDBJ whole genome shotgun (WGS) entry which is preliminary data.</text>
</comment>
<reference evidence="2 3" key="2">
    <citation type="submission" date="2024-07" db="EMBL/GenBank/DDBJ databases">
        <authorList>
            <person name="Akdeniz Z."/>
        </authorList>
    </citation>
    <scope>NUCLEOTIDE SEQUENCE [LARGE SCALE GENOMIC DNA]</scope>
</reference>
<sequence length="256" mass="29864">MKSHRYKKKMERIHLAVKIFLSFEQAKFMILCPFSVLQNARRNKQHAIPRQQSGMLLHPGARNQSKAVAITIKSRQLAPHFPQCLNSFLQKYPRQKKQQKKNSTFTSYQLNHPDLVIYSYSEGLHGKQTGRYHTNQYLLQYLQLQQKSLPFSPKTQYKNGAYPNPKTKRIACVQKYLFTYWNKMAFVKSLTEFLCFSYRPSVECMLKMAANTKNTLTHDFPFATKGCGMRAVAILFSTKLNGVMWQEITITLIKHL</sequence>
<dbReference type="AlphaFoldDB" id="A0AA86RNT9"/>
<evidence type="ECO:0000313" key="2">
    <source>
        <dbReference type="EMBL" id="CAL6034551.1"/>
    </source>
</evidence>
<gene>
    <name evidence="2" type="ORF">HINF_LOCUS35508</name>
    <name evidence="1" type="ORF">HINF_LOCUS65848</name>
</gene>
<protein>
    <submittedName>
        <fullName evidence="2">Hypothetical_protein</fullName>
    </submittedName>
</protein>
<dbReference type="Proteomes" id="UP001642409">
    <property type="component" value="Unassembled WGS sequence"/>
</dbReference>
<name>A0AA86RNT9_9EUKA</name>
<keyword evidence="3" id="KW-1185">Reference proteome</keyword>
<evidence type="ECO:0000313" key="3">
    <source>
        <dbReference type="Proteomes" id="UP001642409"/>
    </source>
</evidence>